<evidence type="ECO:0000313" key="3">
    <source>
        <dbReference type="EMBL" id="AWQ60710.1"/>
    </source>
</evidence>
<reference evidence="6" key="12">
    <citation type="journal article" name="FEMS Microbiol. Lett.">
        <title>Molecular variability and genetic structure of white spot syndrome virus strains from northwest Mexico based on the analysis of genomes.</title>
        <authorList>
            <person name="Parrilla-Taylor D.P."/>
            <person name="Vibanco-Perez N."/>
            <person name="Duran-Avelar M.J."/>
            <person name="Gomez-Gil B."/>
            <person name="Llera-Herrera R."/>
            <person name="Vazquez-Juarez R."/>
        </authorList>
    </citation>
    <scope>NUCLEOTIDE SEQUENCE</scope>
    <source>
        <strain evidence="2">AC1</strain>
        <strain evidence="3">ACF2</strain>
        <strain evidence="4">ACF4</strain>
        <strain evidence="5">DVI</strain>
        <strain evidence="6">GVE05</strain>
        <strain evidence="7">JP</strain>
        <strain evidence="9">LC1</strain>
        <strain evidence="8">LC10</strain>
    </source>
</reference>
<dbReference type="EMBL" id="MG432478">
    <property type="protein sequence ID" value="AWQ62018.1"/>
    <property type="molecule type" value="Genomic_DNA"/>
</dbReference>
<dbReference type="EMBL" id="MG432475">
    <property type="protein sequence ID" value="AWQ60710.1"/>
    <property type="molecule type" value="Genomic_DNA"/>
</dbReference>
<reference evidence="1 10" key="2">
    <citation type="journal article" date="2000" name="Virology">
        <title>Identification and characterization of a shrimp white spot syndrome virus (WSSV) gene that encodes a novel chimeric polypeptide of cellular-type thymidine kinase and thymidylate kinase.</title>
        <authorList>
            <person name="Tsai M.F."/>
            <person name="Yu H.T."/>
            <person name="Tzeng H.F."/>
            <person name="Leu J.H."/>
            <person name="Chou C.M."/>
            <person name="Huang C.J."/>
            <person name="Wang C.H."/>
            <person name="Lin J.Y."/>
            <person name="Kou G.H."/>
            <person name="Lo C.F."/>
        </authorList>
    </citation>
    <scope>NUCLEOTIDE SEQUENCE [LARGE SCALE GENOMIC DNA]</scope>
    <source>
        <strain evidence="1">Taiwan</strain>
    </source>
</reference>
<evidence type="ECO:0000313" key="1">
    <source>
        <dbReference type="EMBL" id="AAL89031.1"/>
    </source>
</evidence>
<reference evidence="1 10" key="10">
    <citation type="journal article" date="2005" name="J. Virol.">
        <title>The unique stacked rings in the nucleocapsid of the white spot syndrome virus virion are formed by the major structural protein VP664, the largest viral structural protein ever found.</title>
        <authorList>
            <person name="Leu J.H."/>
            <person name="Tsai J.M."/>
            <person name="Wang H.C."/>
            <person name="Wang A.H."/>
            <person name="Wang C.H."/>
            <person name="Kou G.H."/>
            <person name="Lo C.F."/>
        </authorList>
    </citation>
    <scope>NUCLEOTIDE SEQUENCE [LARGE SCALE GENOMIC DNA]</scope>
    <source>
        <strain evidence="1">Taiwan</strain>
    </source>
</reference>
<dbReference type="EMBL" id="MG432481">
    <property type="protein sequence ID" value="AWQ63230.1"/>
    <property type="molecule type" value="Genomic_DNA"/>
</dbReference>
<evidence type="ECO:0000313" key="7">
    <source>
        <dbReference type="EMBL" id="AWQ62402.1"/>
    </source>
</evidence>
<dbReference type="EMBL" id="AF440570">
    <property type="protein sequence ID" value="AAL89031.1"/>
    <property type="molecule type" value="Genomic_DNA"/>
</dbReference>
<dbReference type="Proteomes" id="UP000281246">
    <property type="component" value="Segment"/>
</dbReference>
<reference evidence="1 10" key="5">
    <citation type="journal article" date="2002" name="Virology">
        <title>Identification of a nucleocapsid protein (VP35) gene of shrimp white spot syndrome virus and characterization of the motif important for targeting VP35 to the nuclei of transfected insect cells.</title>
        <authorList>
            <person name="Chen L.L."/>
            <person name="Leu J.H."/>
            <person name="Huang C.J."/>
            <person name="Chou C.M."/>
            <person name="Chen S.M."/>
            <person name="Wang C.H."/>
            <person name="Lo C.F."/>
            <person name="Kou G.H."/>
        </authorList>
    </citation>
    <scope>NUCLEOTIDE SEQUENCE [LARGE SCALE GENOMIC DNA]</scope>
    <source>
        <strain evidence="1">Taiwan</strain>
    </source>
</reference>
<evidence type="ECO:0000313" key="10">
    <source>
        <dbReference type="Proteomes" id="UP000281246"/>
    </source>
</evidence>
<reference evidence="1 10" key="7">
    <citation type="journal article" date="2002" name="Virology">
        <title>Transcriptional analysis of the DNA polymerase gene of shrimp white spot syndrome virus.</title>
        <authorList>
            <person name="Chen L.L."/>
            <person name="Wang H.C."/>
            <person name="Huang C.J."/>
            <person name="Peng S.E."/>
            <person name="Chen Y.G."/>
            <person name="Lin S.J."/>
            <person name="Chen W.Y."/>
            <person name="Dai C.F."/>
            <person name="Yu H.T."/>
            <person name="Wang C.H."/>
            <person name="Lo C.F."/>
            <person name="Kou G.H."/>
        </authorList>
    </citation>
    <scope>NUCLEOTIDE SEQUENCE [LARGE SCALE GENOMIC DNA]</scope>
    <source>
        <strain evidence="1">Taiwan</strain>
    </source>
</reference>
<reference evidence="1" key="4">
    <citation type="submission" date="2001-10" db="EMBL/GenBank/DDBJ databases">
        <authorList>
            <person name="Lo C.-F."/>
            <person name="Kou G.-H."/>
        </authorList>
    </citation>
    <scope>NUCLEOTIDE SEQUENCE</scope>
    <source>
        <strain evidence="1">Taiwan</strain>
    </source>
</reference>
<evidence type="ECO:0000313" key="5">
    <source>
        <dbReference type="EMBL" id="AWQ61559.1"/>
    </source>
</evidence>
<reference evidence="1 10" key="6">
    <citation type="journal article" date="2002" name="Virology">
        <title>Chimeric polypeptide of thymidine kinase and thymidylate kinase of shrimp white spot syndrome virus: thymidine kinase activity of the recombinant protein expressed in a baculovirus/insect cell system.</title>
        <authorList>
            <person name="Tzeng H.F."/>
            <person name="Chang Z.F."/>
            <person name="Peng S.E."/>
            <person name="Wang C.H."/>
            <person name="Lin J.Y."/>
            <person name="Kou G.H."/>
            <person name="Lo C.F."/>
        </authorList>
    </citation>
    <scope>NUCLEOTIDE SEQUENCE [LARGE SCALE GENOMIC DNA]</scope>
    <source>
        <strain evidence="1">Taiwan</strain>
    </source>
</reference>
<proteinExistence type="predicted"/>
<name>A0A2U9GBI8_WSSV</name>
<evidence type="ECO:0000313" key="2">
    <source>
        <dbReference type="EMBL" id="AWQ60295.1"/>
    </source>
</evidence>
<evidence type="ECO:0000313" key="9">
    <source>
        <dbReference type="EMBL" id="AWQ63230.1"/>
    </source>
</evidence>
<accession>A0A2U9GBI8</accession>
<dbReference type="EMBL" id="MG432480">
    <property type="protein sequence ID" value="AWQ62803.1"/>
    <property type="molecule type" value="Genomic_DNA"/>
</dbReference>
<reference evidence="6" key="11">
    <citation type="submission" date="2017-11" db="EMBL/GenBank/DDBJ databases">
        <authorList>
            <person name="Parrilla Taylor D.P."/>
            <person name="Vibanco-Perez N."/>
            <person name="Duran-Avelar Md.J."/>
            <person name="Gomez-Gil B."/>
            <person name="Llera-Herrera R."/>
            <person name="Vazquez-Juarez R."/>
        </authorList>
    </citation>
    <scope>NUCLEOTIDE SEQUENCE</scope>
    <source>
        <strain evidence="2">AC1</strain>
        <strain evidence="3">ACF2</strain>
        <strain evidence="4">ACF4</strain>
        <strain evidence="5">DVI</strain>
        <strain evidence="6">GVE05</strain>
        <strain evidence="7">JP</strain>
        <strain evidence="9">LC1</strain>
        <strain evidence="8">LC10</strain>
    </source>
</reference>
<evidence type="ECO:0000313" key="4">
    <source>
        <dbReference type="EMBL" id="AWQ61134.1"/>
    </source>
</evidence>
<organismHost>
    <name type="scientific">Crustacea</name>
    <name type="common">crustaceans</name>
    <dbReference type="NCBI Taxonomy" id="6657"/>
</organismHost>
<dbReference type="EMBL" id="MG432474">
    <property type="protein sequence ID" value="AWQ60295.1"/>
    <property type="molecule type" value="Genomic_DNA"/>
</dbReference>
<reference evidence="1 10" key="8">
    <citation type="journal article" date="2002" name="Virology">
        <title>Ribonucleotide reductase of shrimp white spot syndrome virus (WSSV): expression and enzymatic activity in a baculovirus/insect cell system and WSSV-infected shrimp.</title>
        <authorList>
            <person name="Lin S.T."/>
            <person name="Chang Y.S."/>
            <person name="Wang H.C."/>
            <person name="Tzeng H.F."/>
            <person name="Chang Z.F."/>
            <person name="Lin J.Y."/>
            <person name="Wang C.H."/>
            <person name="Lo C.F."/>
            <person name="Kou G.H."/>
        </authorList>
    </citation>
    <scope>NUCLEOTIDE SEQUENCE [LARGE SCALE GENOMIC DNA]</scope>
    <source>
        <strain evidence="1">Taiwan</strain>
    </source>
</reference>
<dbReference type="EMBL" id="MG432477">
    <property type="protein sequence ID" value="AWQ61559.1"/>
    <property type="molecule type" value="Genomic_DNA"/>
</dbReference>
<evidence type="ECO:0000313" key="6">
    <source>
        <dbReference type="EMBL" id="AWQ62018.1"/>
    </source>
</evidence>
<dbReference type="RefSeq" id="YP_009220506.1">
    <property type="nucleotide sequence ID" value="NC_003225.3"/>
</dbReference>
<protein>
    <submittedName>
        <fullName evidence="1">WSSV163</fullName>
    </submittedName>
    <submittedName>
        <fullName evidence="6">Wsv107</fullName>
    </submittedName>
</protein>
<dbReference type="EMBL" id="MG432476">
    <property type="protein sequence ID" value="AWQ61134.1"/>
    <property type="molecule type" value="Genomic_DNA"/>
</dbReference>
<gene>
    <name evidence="6" type="primary">107</name>
</gene>
<reference evidence="1 10" key="9">
    <citation type="journal article" date="2004" name="J. Virol.">
        <title>Genomic and proteomic analysis of thirty-nine structural proteins of shrimp white spot syndrome virus.</title>
        <authorList>
            <person name="Tsai J.M."/>
            <person name="Wang H.C."/>
            <person name="Leu J.H."/>
            <person name="Hsiao H.H."/>
            <person name="Wang A.H."/>
            <person name="Kou G.H."/>
            <person name="Lo C.F."/>
        </authorList>
    </citation>
    <scope>NUCLEOTIDE SEQUENCE [LARGE SCALE GENOMIC DNA]</scope>
    <source>
        <strain evidence="1">Taiwan</strain>
    </source>
</reference>
<reference evidence="10" key="3">
    <citation type="journal article" date="2001" name="Virology">
        <title>Cloning, characterization, and phylogenetic analysis of a shrimp white spot syndrome virus gene that encodes a protein kinase.</title>
        <authorList>
            <person name="Liu W.J."/>
            <person name="Yu H.T."/>
            <person name="Peng S.E."/>
            <person name="Chang Y.S."/>
            <person name="Pien H.W."/>
            <person name="Lin C.J."/>
            <person name="Huang C.J."/>
            <person name="Tsai M.F."/>
            <person name="Huang C.J."/>
            <person name="Wang C.H."/>
            <person name="Lin J.Y."/>
            <person name="Lo C.F."/>
            <person name="Kou G.H."/>
        </authorList>
    </citation>
    <scope>NUCLEOTIDE SEQUENCE [LARGE SCALE GENOMIC DNA]</scope>
</reference>
<dbReference type="EMBL" id="MG432479">
    <property type="protein sequence ID" value="AWQ62402.1"/>
    <property type="molecule type" value="Genomic_DNA"/>
</dbReference>
<evidence type="ECO:0000313" key="8">
    <source>
        <dbReference type="EMBL" id="AWQ62803.1"/>
    </source>
</evidence>
<dbReference type="KEGG" id="vg:26680466"/>
<reference evidence="10" key="1">
    <citation type="journal article" date="2000" name="Virology">
        <title>Transcriptional analysis of the ribonucleotide reductase genes of shrimp white spot syndrome virus.</title>
        <authorList>
            <person name="Tsai M.F."/>
            <person name="Lo C.F."/>
            <person name="van Hulten M.C."/>
            <person name="Tzeng H.F."/>
            <person name="Chou C.M."/>
            <person name="Huang C.J."/>
            <person name="Wang C.H."/>
            <person name="Lin J.Y."/>
            <person name="Vlak J.M."/>
            <person name="Kou G.H."/>
        </authorList>
    </citation>
    <scope>NUCLEOTIDE SEQUENCE [LARGE SCALE GENOMIC DNA]</scope>
</reference>
<sequence length="103" mass="11499">MDISNKTLFLVVGTFFLTTCASCSPTQIVWNLMVASFVGFLGHKLLKNITPVNLDLVGKSFVFSASLTISEEARLLRIGNVLRDYNGNNFEEYEEEEDSGIEE</sequence>
<organism evidence="6">
    <name type="scientific">White spot syndrome virus</name>
    <name type="common">WSSV</name>
    <name type="synonym">White spot bacilliform virus</name>
    <dbReference type="NCBI Taxonomy" id="92652"/>
    <lineage>
        <taxon>Viruses</taxon>
        <taxon>Viruses incertae sedis</taxon>
        <taxon>Naldaviricetes</taxon>
        <taxon>Nimaviridae</taxon>
        <taxon>Whispovirus</taxon>
        <taxon>White spot syndrome virus</taxon>
    </lineage>
</organism>